<keyword evidence="4" id="KW-1185">Reference proteome</keyword>
<reference evidence="3" key="1">
    <citation type="journal article" date="2023" name="G3 (Bethesda)">
        <title>Whole genome assemblies of Zophobas morio and Tenebrio molitor.</title>
        <authorList>
            <person name="Kaur S."/>
            <person name="Stinson S.A."/>
            <person name="diCenzo G.C."/>
        </authorList>
    </citation>
    <scope>NUCLEOTIDE SEQUENCE</scope>
    <source>
        <strain evidence="3">QUZm001</strain>
    </source>
</reference>
<evidence type="ECO:0000259" key="2">
    <source>
        <dbReference type="SMART" id="SM00343"/>
    </source>
</evidence>
<dbReference type="Proteomes" id="UP001168821">
    <property type="component" value="Unassembled WGS sequence"/>
</dbReference>
<feature type="compositionally biased region" description="Basic and acidic residues" evidence="1">
    <location>
        <begin position="191"/>
        <end position="202"/>
    </location>
</feature>
<evidence type="ECO:0000313" key="4">
    <source>
        <dbReference type="Proteomes" id="UP001168821"/>
    </source>
</evidence>
<accession>A0AA38MHC4</accession>
<proteinExistence type="predicted"/>
<evidence type="ECO:0000313" key="3">
    <source>
        <dbReference type="EMBL" id="KAJ3656482.1"/>
    </source>
</evidence>
<dbReference type="AlphaFoldDB" id="A0AA38MHC4"/>
<feature type="domain" description="CCHC-type" evidence="2">
    <location>
        <begin position="138"/>
        <end position="154"/>
    </location>
</feature>
<comment type="caution">
    <text evidence="3">The sequence shown here is derived from an EMBL/GenBank/DDBJ whole genome shotgun (WGS) entry which is preliminary data.</text>
</comment>
<feature type="compositionally biased region" description="Polar residues" evidence="1">
    <location>
        <begin position="207"/>
        <end position="216"/>
    </location>
</feature>
<dbReference type="InterPro" id="IPR036875">
    <property type="entry name" value="Znf_CCHC_sf"/>
</dbReference>
<dbReference type="InterPro" id="IPR001878">
    <property type="entry name" value="Znf_CCHC"/>
</dbReference>
<dbReference type="SMART" id="SM00343">
    <property type="entry name" value="ZnF_C2HC"/>
    <property type="match status" value="1"/>
</dbReference>
<name>A0AA38MHC4_9CUCU</name>
<dbReference type="Gene3D" id="4.10.60.10">
    <property type="entry name" value="Zinc finger, CCHC-type"/>
    <property type="match status" value="1"/>
</dbReference>
<dbReference type="EMBL" id="JALNTZ010000004">
    <property type="protein sequence ID" value="KAJ3656482.1"/>
    <property type="molecule type" value="Genomic_DNA"/>
</dbReference>
<evidence type="ECO:0000256" key="1">
    <source>
        <dbReference type="SAM" id="MobiDB-lite"/>
    </source>
</evidence>
<dbReference type="GO" id="GO:0008270">
    <property type="term" value="F:zinc ion binding"/>
    <property type="evidence" value="ECO:0007669"/>
    <property type="project" value="InterPro"/>
</dbReference>
<sequence>MPYTKNILFASIISKGRVCIYLSSKTLVDDVVNRFSSILINGIEVSLHRLLTPSRRIILTNVCPSIPYDVFVNKIKALGFTMLSPMSFLRAGIQSDQYAHVMSFRQQIHVQPDDKINLPESMKYENTNYRIFLASDDICFKCKMTEHFASDCPAPQATSRSPEAEANAQDVSGKRHIDDDDSSSDISPLDLTRDTPGDDERRPKKITPSNSCESLTPTSELLAPAKILIDNTDQYPLSFDKVVEFMDKAVGDGDILKLTRSYTNDVNGVLTLLYDVYPIIHKKSIKNRCKKVHRKIKKAMAKEKNADDLVPDLAALQDESVGIDK</sequence>
<feature type="region of interest" description="Disordered" evidence="1">
    <location>
        <begin position="151"/>
        <end position="216"/>
    </location>
</feature>
<gene>
    <name evidence="3" type="ORF">Zmor_015555</name>
</gene>
<organism evidence="3 4">
    <name type="scientific">Zophobas morio</name>
    <dbReference type="NCBI Taxonomy" id="2755281"/>
    <lineage>
        <taxon>Eukaryota</taxon>
        <taxon>Metazoa</taxon>
        <taxon>Ecdysozoa</taxon>
        <taxon>Arthropoda</taxon>
        <taxon>Hexapoda</taxon>
        <taxon>Insecta</taxon>
        <taxon>Pterygota</taxon>
        <taxon>Neoptera</taxon>
        <taxon>Endopterygota</taxon>
        <taxon>Coleoptera</taxon>
        <taxon>Polyphaga</taxon>
        <taxon>Cucujiformia</taxon>
        <taxon>Tenebrionidae</taxon>
        <taxon>Zophobas</taxon>
    </lineage>
</organism>
<dbReference type="SUPFAM" id="SSF57756">
    <property type="entry name" value="Retrovirus zinc finger-like domains"/>
    <property type="match status" value="1"/>
</dbReference>
<dbReference type="GO" id="GO:0003676">
    <property type="term" value="F:nucleic acid binding"/>
    <property type="evidence" value="ECO:0007669"/>
    <property type="project" value="InterPro"/>
</dbReference>
<protein>
    <recommendedName>
        <fullName evidence="2">CCHC-type domain-containing protein</fullName>
    </recommendedName>
</protein>